<reference evidence="2 3" key="1">
    <citation type="submission" date="2019-01" db="EMBL/GenBank/DDBJ databases">
        <title>Sinorhodobacter populi sp. nov. isolated from the symptomatic bark tissue of Populus euramericana canker.</title>
        <authorList>
            <person name="Xu G."/>
        </authorList>
    </citation>
    <scope>NUCLEOTIDE SEQUENCE [LARGE SCALE GENOMIC DNA]</scope>
    <source>
        <strain evidence="2 3">2D-5</strain>
    </source>
</reference>
<evidence type="ECO:0000313" key="2">
    <source>
        <dbReference type="EMBL" id="RWR14715.1"/>
    </source>
</evidence>
<dbReference type="Proteomes" id="UP000285710">
    <property type="component" value="Unassembled WGS sequence"/>
</dbReference>
<comment type="caution">
    <text evidence="2">The sequence shown here is derived from an EMBL/GenBank/DDBJ whole genome shotgun (WGS) entry which is preliminary data.</text>
</comment>
<accession>A0A443J2Y4</accession>
<feature type="region of interest" description="Disordered" evidence="1">
    <location>
        <begin position="113"/>
        <end position="165"/>
    </location>
</feature>
<keyword evidence="3" id="KW-1185">Reference proteome</keyword>
<organism evidence="2 3">
    <name type="scientific">Paenirhodobacter populi</name>
    <dbReference type="NCBI Taxonomy" id="2306993"/>
    <lineage>
        <taxon>Bacteria</taxon>
        <taxon>Pseudomonadati</taxon>
        <taxon>Pseudomonadota</taxon>
        <taxon>Alphaproteobacteria</taxon>
        <taxon>Rhodobacterales</taxon>
        <taxon>Rhodobacter group</taxon>
        <taxon>Paenirhodobacter</taxon>
    </lineage>
</organism>
<protein>
    <submittedName>
        <fullName evidence="2">Uncharacterized protein</fullName>
    </submittedName>
</protein>
<proteinExistence type="predicted"/>
<feature type="compositionally biased region" description="Polar residues" evidence="1">
    <location>
        <begin position="156"/>
        <end position="165"/>
    </location>
</feature>
<dbReference type="AlphaFoldDB" id="A0A443J2Y4"/>
<feature type="compositionally biased region" description="Polar residues" evidence="1">
    <location>
        <begin position="139"/>
        <end position="149"/>
    </location>
</feature>
<reference evidence="2 3" key="2">
    <citation type="submission" date="2019-01" db="EMBL/GenBank/DDBJ databases">
        <authorList>
            <person name="Li Y."/>
        </authorList>
    </citation>
    <scope>NUCLEOTIDE SEQUENCE [LARGE SCALE GENOMIC DNA]</scope>
    <source>
        <strain evidence="2 3">2D-5</strain>
    </source>
</reference>
<evidence type="ECO:0000256" key="1">
    <source>
        <dbReference type="SAM" id="MobiDB-lite"/>
    </source>
</evidence>
<feature type="compositionally biased region" description="Low complexity" evidence="1">
    <location>
        <begin position="113"/>
        <end position="123"/>
    </location>
</feature>
<evidence type="ECO:0000313" key="3">
    <source>
        <dbReference type="Proteomes" id="UP000285710"/>
    </source>
</evidence>
<gene>
    <name evidence="2" type="ORF">D2T33_01795</name>
</gene>
<sequence>MTTVAAERAPASTIEPASAPSGAGSGMEAGVDTQTPEDRSARALAQLRAQGEATATRGETAVLALSLSEMETIDPDMPTGPPPTFSVSPLQAKAAELKAPPAFDVVPDEAIPARAAPAPTTETPEQDIKRPDRAATASAAPTGNDQTGWQGLDTAPQRQSLDLLR</sequence>
<dbReference type="EMBL" id="SAUW01000002">
    <property type="protein sequence ID" value="RWR14715.1"/>
    <property type="molecule type" value="Genomic_DNA"/>
</dbReference>
<dbReference type="RefSeq" id="WP_128268641.1">
    <property type="nucleotide sequence ID" value="NZ_SAUW01000002.1"/>
</dbReference>
<name>A0A443J2Y4_9RHOB</name>
<feature type="region of interest" description="Disordered" evidence="1">
    <location>
        <begin position="1"/>
        <end position="40"/>
    </location>
</feature>